<dbReference type="SMART" id="SM00342">
    <property type="entry name" value="HTH_ARAC"/>
    <property type="match status" value="1"/>
</dbReference>
<dbReference type="InterPro" id="IPR010499">
    <property type="entry name" value="AraC_E-bd"/>
</dbReference>
<keyword evidence="1" id="KW-0805">Transcription regulation</keyword>
<keyword evidence="2" id="KW-0238">DNA-binding</keyword>
<dbReference type="Gene3D" id="3.20.80.10">
    <property type="entry name" value="Regulatory factor, effector binding domain"/>
    <property type="match status" value="1"/>
</dbReference>
<dbReference type="AlphaFoldDB" id="A0A3S1B165"/>
<dbReference type="OrthoDB" id="9816011at2"/>
<reference evidence="4" key="1">
    <citation type="submission" date="2020-05" db="EMBL/GenBank/DDBJ databases">
        <title>Chitinophaga laudate sp. nov., isolated from a tropical peat swamp.</title>
        <authorList>
            <person name="Goh C.B.S."/>
            <person name="Lee M.S."/>
            <person name="Parimannan S."/>
            <person name="Pasbakhsh P."/>
            <person name="Yule C.M."/>
            <person name="Rajandas H."/>
            <person name="Loke S."/>
            <person name="Croft L."/>
            <person name="Tan J.B.L."/>
        </authorList>
    </citation>
    <scope>NUCLEOTIDE SEQUENCE</scope>
    <source>
        <strain evidence="4">Mgbs1</strain>
    </source>
</reference>
<dbReference type="PANTHER" id="PTHR40055">
    <property type="entry name" value="TRANSCRIPTIONAL REGULATOR YGIV-RELATED"/>
    <property type="match status" value="1"/>
</dbReference>
<dbReference type="InterPro" id="IPR050908">
    <property type="entry name" value="SmbC-like"/>
</dbReference>
<evidence type="ECO:0000256" key="2">
    <source>
        <dbReference type="ARBA" id="ARBA00023125"/>
    </source>
</evidence>
<dbReference type="SUPFAM" id="SSF46689">
    <property type="entry name" value="Homeodomain-like"/>
    <property type="match status" value="2"/>
</dbReference>
<dbReference type="InterPro" id="IPR018060">
    <property type="entry name" value="HTH_AraC"/>
</dbReference>
<dbReference type="InterPro" id="IPR011256">
    <property type="entry name" value="Reg_factor_effector_dom_sf"/>
</dbReference>
<protein>
    <submittedName>
        <fullName evidence="4">AraC family transcriptional regulator</fullName>
    </submittedName>
</protein>
<dbReference type="Gene3D" id="1.10.10.60">
    <property type="entry name" value="Homeodomain-like"/>
    <property type="match status" value="2"/>
</dbReference>
<dbReference type="SUPFAM" id="SSF55136">
    <property type="entry name" value="Probable bacterial effector-binding domain"/>
    <property type="match status" value="1"/>
</dbReference>
<dbReference type="GO" id="GO:0043565">
    <property type="term" value="F:sequence-specific DNA binding"/>
    <property type="evidence" value="ECO:0007669"/>
    <property type="project" value="InterPro"/>
</dbReference>
<comment type="caution">
    <text evidence="4">The sequence shown here is derived from an EMBL/GenBank/DDBJ whole genome shotgun (WGS) entry which is preliminary data.</text>
</comment>
<organism evidence="4 5">
    <name type="scientific">Chitinophaga solisilvae</name>
    <dbReference type="NCBI Taxonomy" id="1233460"/>
    <lineage>
        <taxon>Bacteria</taxon>
        <taxon>Pseudomonadati</taxon>
        <taxon>Bacteroidota</taxon>
        <taxon>Chitinophagia</taxon>
        <taxon>Chitinophagales</taxon>
        <taxon>Chitinophagaceae</taxon>
        <taxon>Chitinophaga</taxon>
    </lineage>
</organism>
<name>A0A3S1B165_9BACT</name>
<gene>
    <name evidence="4" type="ORF">ECE50_006120</name>
</gene>
<keyword evidence="5" id="KW-1185">Reference proteome</keyword>
<dbReference type="InterPro" id="IPR020449">
    <property type="entry name" value="Tscrpt_reg_AraC-type_HTH"/>
</dbReference>
<evidence type="ECO:0000313" key="5">
    <source>
        <dbReference type="Proteomes" id="UP000281028"/>
    </source>
</evidence>
<dbReference type="InterPro" id="IPR009057">
    <property type="entry name" value="Homeodomain-like_sf"/>
</dbReference>
<sequence length="278" mass="31801">MNSNSSPNLNCVYNTLSFIADHYDQPIAVKQLEEVSHYSYRNIQRIFKYTCGETIGAYQQRLRVENAYKLMLYTRESITSIALTVGFANLASFSKAFKQHFNCSPKEAKSNKTRLFSEADITPVESGVVLQPEIIYLPAVNVYYESAFLSYDNGGIEKLWQRFMRNGFSDKDITYYGVIADEPLITQELNCRYDACSSVQARDRELPSKMILGGRYAQFMHTGTYETIEETYKHIYSGWMLESALEFAHTPVIEKYIRHADNTSAEADQVTAILLPLL</sequence>
<evidence type="ECO:0000256" key="3">
    <source>
        <dbReference type="ARBA" id="ARBA00023163"/>
    </source>
</evidence>
<dbReference type="InterPro" id="IPR029442">
    <property type="entry name" value="GyrI-like"/>
</dbReference>
<dbReference type="SMART" id="SM00871">
    <property type="entry name" value="AraC_E_bind"/>
    <property type="match status" value="1"/>
</dbReference>
<proteinExistence type="predicted"/>
<dbReference type="Pfam" id="PF12833">
    <property type="entry name" value="HTH_18"/>
    <property type="match status" value="1"/>
</dbReference>
<accession>A0A3S1B165</accession>
<evidence type="ECO:0000313" key="4">
    <source>
        <dbReference type="EMBL" id="NSL86395.1"/>
    </source>
</evidence>
<dbReference type="PANTHER" id="PTHR40055:SF1">
    <property type="entry name" value="TRANSCRIPTIONAL REGULATOR YGIV-RELATED"/>
    <property type="match status" value="1"/>
</dbReference>
<dbReference type="PRINTS" id="PR00032">
    <property type="entry name" value="HTHARAC"/>
</dbReference>
<dbReference type="Proteomes" id="UP000281028">
    <property type="component" value="Unassembled WGS sequence"/>
</dbReference>
<dbReference type="GO" id="GO:0003700">
    <property type="term" value="F:DNA-binding transcription factor activity"/>
    <property type="evidence" value="ECO:0007669"/>
    <property type="project" value="InterPro"/>
</dbReference>
<keyword evidence="3" id="KW-0804">Transcription</keyword>
<evidence type="ECO:0000256" key="1">
    <source>
        <dbReference type="ARBA" id="ARBA00023015"/>
    </source>
</evidence>
<dbReference type="Pfam" id="PF06445">
    <property type="entry name" value="GyrI-like"/>
    <property type="match status" value="1"/>
</dbReference>
<dbReference type="EMBL" id="RIAR02000001">
    <property type="protein sequence ID" value="NSL86395.1"/>
    <property type="molecule type" value="Genomic_DNA"/>
</dbReference>
<dbReference type="PROSITE" id="PS01124">
    <property type="entry name" value="HTH_ARAC_FAMILY_2"/>
    <property type="match status" value="1"/>
</dbReference>